<evidence type="ECO:0000313" key="2">
    <source>
        <dbReference type="EMBL" id="OLF10034.1"/>
    </source>
</evidence>
<feature type="region of interest" description="Disordered" evidence="1">
    <location>
        <begin position="17"/>
        <end position="84"/>
    </location>
</feature>
<evidence type="ECO:0000313" key="3">
    <source>
        <dbReference type="Proteomes" id="UP000185696"/>
    </source>
</evidence>
<proteinExistence type="predicted"/>
<dbReference type="AlphaFoldDB" id="A0A7Z0WM93"/>
<keyword evidence="3" id="KW-1185">Reference proteome</keyword>
<name>A0A7Z0WM93_9PSEU</name>
<dbReference type="EMBL" id="MSIF01000007">
    <property type="protein sequence ID" value="OLF10034.1"/>
    <property type="molecule type" value="Genomic_DNA"/>
</dbReference>
<feature type="compositionally biased region" description="Gly residues" evidence="1">
    <location>
        <begin position="60"/>
        <end position="79"/>
    </location>
</feature>
<sequence length="175" mass="17299">MAVVAVAAFGVTGFVAPGFLLSDDKDSGEQTTGEGGDKPDNSGGGDSGNSGPDSGDDNGGDSGGGSGGGSDDSGGGGGDAEALIDQIVDGFNSQDETGLNGLICPGSETSLKGYSRDAKYVVEFELTSEVTVSGETAEAEAHVKLENGTQKAETDATIEVADEGSGWCWKGMSDS</sequence>
<protein>
    <submittedName>
        <fullName evidence="2">Uncharacterized protein</fullName>
    </submittedName>
</protein>
<accession>A0A7Z0WM93</accession>
<gene>
    <name evidence="2" type="ORF">BLA60_16355</name>
</gene>
<organism evidence="2 3">
    <name type="scientific">Actinophytocola xinjiangensis</name>
    <dbReference type="NCBI Taxonomy" id="485602"/>
    <lineage>
        <taxon>Bacteria</taxon>
        <taxon>Bacillati</taxon>
        <taxon>Actinomycetota</taxon>
        <taxon>Actinomycetes</taxon>
        <taxon>Pseudonocardiales</taxon>
        <taxon>Pseudonocardiaceae</taxon>
    </lineage>
</organism>
<comment type="caution">
    <text evidence="2">The sequence shown here is derived from an EMBL/GenBank/DDBJ whole genome shotgun (WGS) entry which is preliminary data.</text>
</comment>
<evidence type="ECO:0000256" key="1">
    <source>
        <dbReference type="SAM" id="MobiDB-lite"/>
    </source>
</evidence>
<dbReference type="Proteomes" id="UP000185696">
    <property type="component" value="Unassembled WGS sequence"/>
</dbReference>
<reference evidence="2 3" key="1">
    <citation type="submission" date="2016-12" db="EMBL/GenBank/DDBJ databases">
        <title>The draft genome sequence of Actinophytocola xinjiangensis.</title>
        <authorList>
            <person name="Wang W."/>
            <person name="Yuan L."/>
        </authorList>
    </citation>
    <scope>NUCLEOTIDE SEQUENCE [LARGE SCALE GENOMIC DNA]</scope>
    <source>
        <strain evidence="2 3">CGMCC 4.4663</strain>
    </source>
</reference>